<evidence type="ECO:0000313" key="3">
    <source>
        <dbReference type="EMBL" id="GGJ99953.1"/>
    </source>
</evidence>
<sequence length="269" mass="29271">MERSVSLSWGRELADPSACRPPKPRRRGLTMVLDKGMGLAQFADWLQTVGDHVDIVKLGFGTAALYPPDVLRSKIRLAAERGVQVTPGGTFFEVAFARQQVAAYLDHVARLGFTAVEISDGTVSLPRAERTRWIREALARGLVVYTEYGKKSGAPLSPTALVETAQADLEAGACAVLVEGRESGRGVGLYDPSGRLREDLLDDVLTHLADLNPAHLIWEAPKKDQQAAFLRTLGPHVNLGNVAPHDAMALEAMRRGLRGDTLSLYLEPR</sequence>
<comment type="similarity">
    <text evidence="1">Belongs to the phosphosulfolactate synthase family.</text>
</comment>
<evidence type="ECO:0000256" key="1">
    <source>
        <dbReference type="ARBA" id="ARBA00010424"/>
    </source>
</evidence>
<reference evidence="3" key="1">
    <citation type="journal article" date="2014" name="Int. J. Syst. Evol. Microbiol.">
        <title>Complete genome sequence of Corynebacterium casei LMG S-19264T (=DSM 44701T), isolated from a smear-ripened cheese.</title>
        <authorList>
            <consortium name="US DOE Joint Genome Institute (JGI-PGF)"/>
            <person name="Walter F."/>
            <person name="Albersmeier A."/>
            <person name="Kalinowski J."/>
            <person name="Ruckert C."/>
        </authorList>
    </citation>
    <scope>NUCLEOTIDE SEQUENCE</scope>
    <source>
        <strain evidence="3">JCM 14719</strain>
    </source>
</reference>
<keyword evidence="4" id="KW-1185">Reference proteome</keyword>
<evidence type="ECO:0000256" key="2">
    <source>
        <dbReference type="SAM" id="MobiDB-lite"/>
    </source>
</evidence>
<comment type="caution">
    <text evidence="3">The sequence shown here is derived from an EMBL/GenBank/DDBJ whole genome shotgun (WGS) entry which is preliminary data.</text>
</comment>
<gene>
    <name evidence="3" type="ORF">GCM10007043_12520</name>
</gene>
<dbReference type="InterPro" id="IPR036112">
    <property type="entry name" value="ComA_synth_sf"/>
</dbReference>
<reference evidence="3" key="2">
    <citation type="submission" date="2020-09" db="EMBL/GenBank/DDBJ databases">
        <authorList>
            <person name="Sun Q."/>
            <person name="Ohkuma M."/>
        </authorList>
    </citation>
    <scope>NUCLEOTIDE SEQUENCE</scope>
    <source>
        <strain evidence="3">JCM 14719</strain>
    </source>
</reference>
<name>A0A8J3FED2_9BACI</name>
<accession>A0A8J3FED2</accession>
<dbReference type="AlphaFoldDB" id="A0A8J3FED2"/>
<dbReference type="PANTHER" id="PTHR48413">
    <property type="match status" value="1"/>
</dbReference>
<dbReference type="Gene3D" id="3.20.20.70">
    <property type="entry name" value="Aldolase class I"/>
    <property type="match status" value="1"/>
</dbReference>
<dbReference type="InterPro" id="IPR003830">
    <property type="entry name" value="ComA_synth"/>
</dbReference>
<dbReference type="RefSeq" id="WP_229725745.1">
    <property type="nucleotide sequence ID" value="NZ_BMOF01000021.1"/>
</dbReference>
<dbReference type="SUPFAM" id="SSF102110">
    <property type="entry name" value="(2r)-phospho-3-sulfolactate synthase ComA"/>
    <property type="match status" value="1"/>
</dbReference>
<dbReference type="Pfam" id="PF02679">
    <property type="entry name" value="ComA"/>
    <property type="match status" value="1"/>
</dbReference>
<dbReference type="PANTHER" id="PTHR48413:SF1">
    <property type="entry name" value="PROTEIN HEAT-STRESS-ASSOCIATED 32"/>
    <property type="match status" value="1"/>
</dbReference>
<organism evidence="3 4">
    <name type="scientific">Calditerricola satsumensis</name>
    <dbReference type="NCBI Taxonomy" id="373054"/>
    <lineage>
        <taxon>Bacteria</taxon>
        <taxon>Bacillati</taxon>
        <taxon>Bacillota</taxon>
        <taxon>Bacilli</taxon>
        <taxon>Bacillales</taxon>
        <taxon>Bacillaceae</taxon>
        <taxon>Calditerricola</taxon>
    </lineage>
</organism>
<feature type="region of interest" description="Disordered" evidence="2">
    <location>
        <begin position="1"/>
        <end position="26"/>
    </location>
</feature>
<evidence type="ECO:0000313" key="4">
    <source>
        <dbReference type="Proteomes" id="UP000637720"/>
    </source>
</evidence>
<proteinExistence type="inferred from homology"/>
<dbReference type="InterPro" id="IPR013785">
    <property type="entry name" value="Aldolase_TIM"/>
</dbReference>
<dbReference type="Proteomes" id="UP000637720">
    <property type="component" value="Unassembled WGS sequence"/>
</dbReference>
<dbReference type="EMBL" id="BMOF01000021">
    <property type="protein sequence ID" value="GGJ99953.1"/>
    <property type="molecule type" value="Genomic_DNA"/>
</dbReference>
<protein>
    <submittedName>
        <fullName evidence="3">Phosphosulfolactate synthase</fullName>
    </submittedName>
</protein>